<dbReference type="AlphaFoldDB" id="A0A1G7P233"/>
<dbReference type="EMBL" id="FNBL01000007">
    <property type="protein sequence ID" value="SDF80368.1"/>
    <property type="molecule type" value="Genomic_DNA"/>
</dbReference>
<evidence type="ECO:0000256" key="1">
    <source>
        <dbReference type="SAM" id="SignalP"/>
    </source>
</evidence>
<sequence length="255" mass="27235">MKARVGIALALISACVAEPIWAQMDRSPIPLPRPGTIRPLVPVAPAMVETVPSAYFASPVPKPRPKLRLPSGTAALVTYGKKGSVCDMSDIRGRTISAVRGRAAGCGISEPVEITEVAGVRLSTPAIVDCTTAKTLRTWIETGAKPTIGRLGGGLAELHIAASYVCRPRNNQSGAKISEHAKGHAIDISAFTLRNGKSLAVLTGWDQRIDGKLLRKLHSSACGPFSTVLGPESDRHHRDHFHFDTARYRGGSYCR</sequence>
<dbReference type="InterPro" id="IPR009683">
    <property type="entry name" value="Extensin-like_C"/>
</dbReference>
<proteinExistence type="predicted"/>
<evidence type="ECO:0000259" key="2">
    <source>
        <dbReference type="Pfam" id="PF06904"/>
    </source>
</evidence>
<evidence type="ECO:0000313" key="4">
    <source>
        <dbReference type="Proteomes" id="UP000182284"/>
    </source>
</evidence>
<accession>A0A1G7P233</accession>
<evidence type="ECO:0000313" key="3">
    <source>
        <dbReference type="EMBL" id="SDF80368.1"/>
    </source>
</evidence>
<reference evidence="3 4" key="1">
    <citation type="submission" date="2016-10" db="EMBL/GenBank/DDBJ databases">
        <authorList>
            <person name="de Groot N.N."/>
        </authorList>
    </citation>
    <scope>NUCLEOTIDE SEQUENCE [LARGE SCALE GENOMIC DNA]</scope>
    <source>
        <strain evidence="3 4">DSM 27375</strain>
    </source>
</reference>
<dbReference type="RefSeq" id="WP_245708005.1">
    <property type="nucleotide sequence ID" value="NZ_FNBL01000007.1"/>
</dbReference>
<feature type="signal peptide" evidence="1">
    <location>
        <begin position="1"/>
        <end position="22"/>
    </location>
</feature>
<dbReference type="Pfam" id="PF06904">
    <property type="entry name" value="Extensin-like_C"/>
    <property type="match status" value="1"/>
</dbReference>
<organism evidence="3 4">
    <name type="scientific">Celeribacter baekdonensis</name>
    <dbReference type="NCBI Taxonomy" id="875171"/>
    <lineage>
        <taxon>Bacteria</taxon>
        <taxon>Pseudomonadati</taxon>
        <taxon>Pseudomonadota</taxon>
        <taxon>Alphaproteobacteria</taxon>
        <taxon>Rhodobacterales</taxon>
        <taxon>Roseobacteraceae</taxon>
        <taxon>Celeribacter</taxon>
    </lineage>
</organism>
<name>A0A1G7P233_9RHOB</name>
<keyword evidence="1" id="KW-0732">Signal</keyword>
<dbReference type="PROSITE" id="PS51257">
    <property type="entry name" value="PROKAR_LIPOPROTEIN"/>
    <property type="match status" value="1"/>
</dbReference>
<feature type="chain" id="PRO_5010197809" evidence="1">
    <location>
        <begin position="23"/>
        <end position="255"/>
    </location>
</feature>
<feature type="domain" description="Extensin-like C-terminal" evidence="2">
    <location>
        <begin position="100"/>
        <end position="255"/>
    </location>
</feature>
<protein>
    <submittedName>
        <fullName evidence="3">Uncharacterized conserved protein</fullName>
    </submittedName>
</protein>
<dbReference type="Proteomes" id="UP000182284">
    <property type="component" value="Unassembled WGS sequence"/>
</dbReference>
<gene>
    <name evidence="3" type="ORF">SAMN04488117_107195</name>
</gene>